<evidence type="ECO:0000313" key="2">
    <source>
        <dbReference type="Proteomes" id="UP001381693"/>
    </source>
</evidence>
<dbReference type="AlphaFoldDB" id="A0AAN8XC02"/>
<evidence type="ECO:0000313" key="1">
    <source>
        <dbReference type="EMBL" id="KAK7075739.1"/>
    </source>
</evidence>
<name>A0AAN8XC02_HALRR</name>
<protein>
    <submittedName>
        <fullName evidence="1">Uncharacterized protein</fullName>
    </submittedName>
</protein>
<dbReference type="EMBL" id="JAXCGZ010010199">
    <property type="protein sequence ID" value="KAK7075739.1"/>
    <property type="molecule type" value="Genomic_DNA"/>
</dbReference>
<sequence>MSQILTVTPLECDEMQNHWGSLQFSGPCCSTTSPLRPHPSAQVSSSTLTCMMGGFQGAKPPWLR</sequence>
<organism evidence="1 2">
    <name type="scientific">Halocaridina rubra</name>
    <name type="common">Hawaiian red shrimp</name>
    <dbReference type="NCBI Taxonomy" id="373956"/>
    <lineage>
        <taxon>Eukaryota</taxon>
        <taxon>Metazoa</taxon>
        <taxon>Ecdysozoa</taxon>
        <taxon>Arthropoda</taxon>
        <taxon>Crustacea</taxon>
        <taxon>Multicrustacea</taxon>
        <taxon>Malacostraca</taxon>
        <taxon>Eumalacostraca</taxon>
        <taxon>Eucarida</taxon>
        <taxon>Decapoda</taxon>
        <taxon>Pleocyemata</taxon>
        <taxon>Caridea</taxon>
        <taxon>Atyoidea</taxon>
        <taxon>Atyidae</taxon>
        <taxon>Halocaridina</taxon>
    </lineage>
</organism>
<accession>A0AAN8XC02</accession>
<comment type="caution">
    <text evidence="1">The sequence shown here is derived from an EMBL/GenBank/DDBJ whole genome shotgun (WGS) entry which is preliminary data.</text>
</comment>
<gene>
    <name evidence="1" type="ORF">SK128_020246</name>
</gene>
<keyword evidence="2" id="KW-1185">Reference proteome</keyword>
<dbReference type="Proteomes" id="UP001381693">
    <property type="component" value="Unassembled WGS sequence"/>
</dbReference>
<proteinExistence type="predicted"/>
<feature type="non-terminal residue" evidence="1">
    <location>
        <position position="64"/>
    </location>
</feature>
<reference evidence="1 2" key="1">
    <citation type="submission" date="2023-11" db="EMBL/GenBank/DDBJ databases">
        <title>Halocaridina rubra genome assembly.</title>
        <authorList>
            <person name="Smith C."/>
        </authorList>
    </citation>
    <scope>NUCLEOTIDE SEQUENCE [LARGE SCALE GENOMIC DNA]</scope>
    <source>
        <strain evidence="1">EP-1</strain>
        <tissue evidence="1">Whole</tissue>
    </source>
</reference>